<reference evidence="1 2" key="1">
    <citation type="submission" date="2016-06" db="EMBL/GenBank/DDBJ databases">
        <authorList>
            <person name="Kjaerup R.B."/>
            <person name="Dalgaard T.S."/>
            <person name="Juul-Madsen H.R."/>
        </authorList>
    </citation>
    <scope>NUCLEOTIDE SEQUENCE [LARGE SCALE GENOMIC DNA]</scope>
    <source>
        <strain evidence="1 2">852002-51834_SCH5396731</strain>
    </source>
</reference>
<evidence type="ECO:0000313" key="1">
    <source>
        <dbReference type="EMBL" id="OBB83571.1"/>
    </source>
</evidence>
<protein>
    <submittedName>
        <fullName evidence="1">Uncharacterized protein</fullName>
    </submittedName>
</protein>
<dbReference type="Proteomes" id="UP000091914">
    <property type="component" value="Unassembled WGS sequence"/>
</dbReference>
<gene>
    <name evidence="1" type="ORF">A5760_10795</name>
</gene>
<name>A0A1A0VK50_9MYCO</name>
<evidence type="ECO:0000313" key="2">
    <source>
        <dbReference type="Proteomes" id="UP000091914"/>
    </source>
</evidence>
<sequence length="59" mass="6387">MSENRDAIAPSSDFVDINMWRHTNIACAAKEHGHAYPGATGTSGARNRLANIFDTLPTD</sequence>
<dbReference type="AlphaFoldDB" id="A0A1A0VK50"/>
<accession>A0A1A0VK50</accession>
<proteinExistence type="predicted"/>
<comment type="caution">
    <text evidence="1">The sequence shown here is derived from an EMBL/GenBank/DDBJ whole genome shotgun (WGS) entry which is preliminary data.</text>
</comment>
<dbReference type="EMBL" id="LZSX01000063">
    <property type="protein sequence ID" value="OBB83571.1"/>
    <property type="molecule type" value="Genomic_DNA"/>
</dbReference>
<organism evidence="1 2">
    <name type="scientific">Mycobacterium colombiense</name>
    <dbReference type="NCBI Taxonomy" id="339268"/>
    <lineage>
        <taxon>Bacteria</taxon>
        <taxon>Bacillati</taxon>
        <taxon>Actinomycetota</taxon>
        <taxon>Actinomycetes</taxon>
        <taxon>Mycobacteriales</taxon>
        <taxon>Mycobacteriaceae</taxon>
        <taxon>Mycobacterium</taxon>
        <taxon>Mycobacterium avium complex (MAC)</taxon>
    </lineage>
</organism>